<dbReference type="InterPro" id="IPR036249">
    <property type="entry name" value="Thioredoxin-like_sf"/>
</dbReference>
<proteinExistence type="predicted"/>
<dbReference type="PANTHER" id="PTHR33875:SF2">
    <property type="entry name" value="ACR183CP"/>
    <property type="match status" value="1"/>
</dbReference>
<dbReference type="AlphaFoldDB" id="A0AA35U078"/>
<dbReference type="Gene3D" id="3.40.30.10">
    <property type="entry name" value="Glutaredoxin"/>
    <property type="match status" value="1"/>
</dbReference>
<dbReference type="SUPFAM" id="SSF52833">
    <property type="entry name" value="Thioredoxin-like"/>
    <property type="match status" value="1"/>
</dbReference>
<name>A0AA35U078_GEOBA</name>
<reference evidence="2" key="1">
    <citation type="submission" date="2023-03" db="EMBL/GenBank/DDBJ databases">
        <authorList>
            <person name="Steffen K."/>
            <person name="Cardenas P."/>
        </authorList>
    </citation>
    <scope>NUCLEOTIDE SEQUENCE</scope>
</reference>
<evidence type="ECO:0000313" key="2">
    <source>
        <dbReference type="EMBL" id="CAI8057019.1"/>
    </source>
</evidence>
<accession>A0AA35U078</accession>
<dbReference type="PANTHER" id="PTHR33875">
    <property type="entry name" value="OS09G0542200 PROTEIN"/>
    <property type="match status" value="1"/>
</dbReference>
<protein>
    <recommendedName>
        <fullName evidence="4">Thioredoxin-like fold domain-containing protein</fullName>
    </recommendedName>
</protein>
<dbReference type="Proteomes" id="UP001174909">
    <property type="component" value="Unassembled WGS sequence"/>
</dbReference>
<evidence type="ECO:0008006" key="4">
    <source>
        <dbReference type="Google" id="ProtNLM"/>
    </source>
</evidence>
<dbReference type="EMBL" id="CASHTH010004417">
    <property type="protein sequence ID" value="CAI8057019.1"/>
    <property type="molecule type" value="Genomic_DNA"/>
</dbReference>
<feature type="chain" id="PRO_5041263135" description="Thioredoxin-like fold domain-containing protein" evidence="1">
    <location>
        <begin position="20"/>
        <end position="210"/>
    </location>
</feature>
<comment type="caution">
    <text evidence="2">The sequence shown here is derived from an EMBL/GenBank/DDBJ whole genome shotgun (WGS) entry which is preliminary data.</text>
</comment>
<feature type="signal peptide" evidence="1">
    <location>
        <begin position="1"/>
        <end position="19"/>
    </location>
</feature>
<sequence>MRLELRLVISVLLSVAVTQTPVPGRPTGYIYQSPSSPKIVVEAFYDLLCVDSKANWPVLKEVFGQFSDKDIEGIIHIFPLPYHHNAYFMQQASVVVRQTDPSQFVKMMELIFQQQDMFLTGAVNMTEPQVQKMIAESLSQNLPVDYNRVMEGFTDEVVTREARYAWKYAASRAVTGTPQFLVNGVHVPSAPNYSVLEWFQFISSLLDTPY</sequence>
<organism evidence="2 3">
    <name type="scientific">Geodia barretti</name>
    <name type="common">Barrett's horny sponge</name>
    <dbReference type="NCBI Taxonomy" id="519541"/>
    <lineage>
        <taxon>Eukaryota</taxon>
        <taxon>Metazoa</taxon>
        <taxon>Porifera</taxon>
        <taxon>Demospongiae</taxon>
        <taxon>Heteroscleromorpha</taxon>
        <taxon>Tetractinellida</taxon>
        <taxon>Astrophorina</taxon>
        <taxon>Geodiidae</taxon>
        <taxon>Geodia</taxon>
    </lineage>
</organism>
<evidence type="ECO:0000256" key="1">
    <source>
        <dbReference type="SAM" id="SignalP"/>
    </source>
</evidence>
<gene>
    <name evidence="2" type="ORF">GBAR_LOCUS31058</name>
</gene>
<keyword evidence="1" id="KW-0732">Signal</keyword>
<keyword evidence="3" id="KW-1185">Reference proteome</keyword>
<evidence type="ECO:0000313" key="3">
    <source>
        <dbReference type="Proteomes" id="UP001174909"/>
    </source>
</evidence>